<feature type="domain" description="R3H" evidence="3">
    <location>
        <begin position="1"/>
        <end position="37"/>
    </location>
</feature>
<dbReference type="InterPro" id="IPR001374">
    <property type="entry name" value="R3H_dom"/>
</dbReference>
<dbReference type="Pfam" id="PF12752">
    <property type="entry name" value="SUZ"/>
    <property type="match status" value="1"/>
</dbReference>
<name>A0AAW2LGG9_9LAMI</name>
<evidence type="ECO:0000259" key="3">
    <source>
        <dbReference type="PROSITE" id="PS51061"/>
    </source>
</evidence>
<evidence type="ECO:0000256" key="1">
    <source>
        <dbReference type="ARBA" id="ARBA00022553"/>
    </source>
</evidence>
<dbReference type="InterPro" id="IPR051937">
    <property type="entry name" value="R3H_domain_containing"/>
</dbReference>
<proteinExistence type="predicted"/>
<dbReference type="PANTHER" id="PTHR15672:SF25">
    <property type="entry name" value="OS01G0100600 PROTEIN"/>
    <property type="match status" value="1"/>
</dbReference>
<evidence type="ECO:0000256" key="2">
    <source>
        <dbReference type="SAM" id="MobiDB-lite"/>
    </source>
</evidence>
<dbReference type="InterPro" id="IPR024771">
    <property type="entry name" value="SUZ"/>
</dbReference>
<reference evidence="4" key="1">
    <citation type="submission" date="2020-06" db="EMBL/GenBank/DDBJ databases">
        <authorList>
            <person name="Li T."/>
            <person name="Hu X."/>
            <person name="Zhang T."/>
            <person name="Song X."/>
            <person name="Zhang H."/>
            <person name="Dai N."/>
            <person name="Sheng W."/>
            <person name="Hou X."/>
            <person name="Wei L."/>
        </authorList>
    </citation>
    <scope>NUCLEOTIDE SEQUENCE</scope>
    <source>
        <strain evidence="4">KEN8</strain>
        <tissue evidence="4">Leaf</tissue>
    </source>
</reference>
<feature type="region of interest" description="Disordered" evidence="2">
    <location>
        <begin position="192"/>
        <end position="224"/>
    </location>
</feature>
<dbReference type="Gene3D" id="3.30.1370.50">
    <property type="entry name" value="R3H-like domain"/>
    <property type="match status" value="1"/>
</dbReference>
<dbReference type="PROSITE" id="PS51061">
    <property type="entry name" value="R3H"/>
    <property type="match status" value="1"/>
</dbReference>
<dbReference type="EMBL" id="JACGWM010000040">
    <property type="protein sequence ID" value="KAL0318136.1"/>
    <property type="molecule type" value="Genomic_DNA"/>
</dbReference>
<sequence>MNSYNRLLIHRLAEIFGFSHQSVGEGEDRHLILERCPESSIPPILVTDLLWQSGEVQSPQTFDVLSREKVIPGQRDNSARECSLEERETTYLAARQRIFSAELYQTELVKQRPRNDPVVARRMITRALGKTNKVVCHVFSSSDTKEYGPTANDWNIQQVDEATICSSNKLEGKSLSAKHPITCTLSEVHKSNGSELSSSSKEAKQKNLVASGGGSASEQKENSIAENHLQKEIWALQKGGMIYSAMVTSKVHQDKLGETPIPLQKLGGRYAAPRYYGGCGFEHEPAACIEGTTGYFLGKGWEDETCAGAGGWDDEITAAFLFLPAKGGVFLFLASFDKGT</sequence>
<dbReference type="GO" id="GO:0003676">
    <property type="term" value="F:nucleic acid binding"/>
    <property type="evidence" value="ECO:0007669"/>
    <property type="project" value="UniProtKB-UniRule"/>
</dbReference>
<organism evidence="4">
    <name type="scientific">Sesamum calycinum</name>
    <dbReference type="NCBI Taxonomy" id="2727403"/>
    <lineage>
        <taxon>Eukaryota</taxon>
        <taxon>Viridiplantae</taxon>
        <taxon>Streptophyta</taxon>
        <taxon>Embryophyta</taxon>
        <taxon>Tracheophyta</taxon>
        <taxon>Spermatophyta</taxon>
        <taxon>Magnoliopsida</taxon>
        <taxon>eudicotyledons</taxon>
        <taxon>Gunneridae</taxon>
        <taxon>Pentapetalae</taxon>
        <taxon>asterids</taxon>
        <taxon>lamiids</taxon>
        <taxon>Lamiales</taxon>
        <taxon>Pedaliaceae</taxon>
        <taxon>Sesamum</taxon>
    </lineage>
</organism>
<dbReference type="Pfam" id="PF01424">
    <property type="entry name" value="R3H"/>
    <property type="match status" value="1"/>
</dbReference>
<evidence type="ECO:0000313" key="4">
    <source>
        <dbReference type="EMBL" id="KAL0318136.1"/>
    </source>
</evidence>
<dbReference type="PANTHER" id="PTHR15672">
    <property type="entry name" value="CAMP-REGULATED PHOSPHOPROTEIN 21 RELATED R3H DOMAIN CONTAINING PROTEIN"/>
    <property type="match status" value="1"/>
</dbReference>
<protein>
    <recommendedName>
        <fullName evidence="3">R3H domain-containing protein</fullName>
    </recommendedName>
</protein>
<dbReference type="InterPro" id="IPR036867">
    <property type="entry name" value="R3H_dom_sf"/>
</dbReference>
<gene>
    <name evidence="4" type="ORF">Scaly_2862900</name>
</gene>
<reference evidence="4" key="2">
    <citation type="journal article" date="2024" name="Plant">
        <title>Genomic evolution and insights into agronomic trait innovations of Sesamum species.</title>
        <authorList>
            <person name="Miao H."/>
            <person name="Wang L."/>
            <person name="Qu L."/>
            <person name="Liu H."/>
            <person name="Sun Y."/>
            <person name="Le M."/>
            <person name="Wang Q."/>
            <person name="Wei S."/>
            <person name="Zheng Y."/>
            <person name="Lin W."/>
            <person name="Duan Y."/>
            <person name="Cao H."/>
            <person name="Xiong S."/>
            <person name="Wang X."/>
            <person name="Wei L."/>
            <person name="Li C."/>
            <person name="Ma Q."/>
            <person name="Ju M."/>
            <person name="Zhao R."/>
            <person name="Li G."/>
            <person name="Mu C."/>
            <person name="Tian Q."/>
            <person name="Mei H."/>
            <person name="Zhang T."/>
            <person name="Gao T."/>
            <person name="Zhang H."/>
        </authorList>
    </citation>
    <scope>NUCLEOTIDE SEQUENCE</scope>
    <source>
        <strain evidence="4">KEN8</strain>
    </source>
</reference>
<dbReference type="AlphaFoldDB" id="A0AAW2LGG9"/>
<accession>A0AAW2LGG9</accession>
<comment type="caution">
    <text evidence="4">The sequence shown here is derived from an EMBL/GenBank/DDBJ whole genome shotgun (WGS) entry which is preliminary data.</text>
</comment>
<dbReference type="CDD" id="cd02325">
    <property type="entry name" value="R3H"/>
    <property type="match status" value="1"/>
</dbReference>
<dbReference type="SUPFAM" id="SSF82708">
    <property type="entry name" value="R3H domain"/>
    <property type="match status" value="1"/>
</dbReference>
<keyword evidence="1" id="KW-0597">Phosphoprotein</keyword>